<dbReference type="GO" id="GO:0008721">
    <property type="term" value="F:D-serine ammonia-lyase activity"/>
    <property type="evidence" value="ECO:0007669"/>
    <property type="project" value="TreeGrafter"/>
</dbReference>
<organism evidence="4 5">
    <name type="scientific">Endocarpon pusillum (strain Z07020 / HMAS-L-300199)</name>
    <name type="common">Lichen-forming fungus</name>
    <dbReference type="NCBI Taxonomy" id="1263415"/>
    <lineage>
        <taxon>Eukaryota</taxon>
        <taxon>Fungi</taxon>
        <taxon>Dikarya</taxon>
        <taxon>Ascomycota</taxon>
        <taxon>Pezizomycotina</taxon>
        <taxon>Eurotiomycetes</taxon>
        <taxon>Chaetothyriomycetidae</taxon>
        <taxon>Verrucariales</taxon>
        <taxon>Verrucariaceae</taxon>
        <taxon>Endocarpon</taxon>
    </lineage>
</organism>
<name>U1HKI4_ENDPU</name>
<dbReference type="Gene3D" id="3.20.20.10">
    <property type="entry name" value="Alanine racemase"/>
    <property type="match status" value="1"/>
</dbReference>
<evidence type="ECO:0000259" key="3">
    <source>
        <dbReference type="SMART" id="SM01119"/>
    </source>
</evidence>
<dbReference type="RefSeq" id="XP_007804876.1">
    <property type="nucleotide sequence ID" value="XM_007806685.1"/>
</dbReference>
<evidence type="ECO:0000256" key="2">
    <source>
        <dbReference type="ARBA" id="ARBA00023239"/>
    </source>
</evidence>
<sequence length="446" mass="48597">MADLYPLPSEDHLRSLYVGRSLDGIPTPAAIIDQAKARHNCHLLLDAIKAAGVSFRAHVKTHKTTQLTRLQVGADCKDVRLVVSTLMEAEQLVPLLLEYKSRGAAVNVLYGVPLGPSQAERFGAVGKTMGEGSIAAMVDDIGQLPALTVIKHFAGFAPAVFVKIDTGYHRAGRAPGSYTLNTLLEQIDVGEDAGNCVFKGYYSHASDSYGNNTPQEAITRLMEEIELCGVAGRSLSLSRKYGRRPVISVGASPTAVSVQNIETGSVDVEIAGKWKELLKNEQCHFEVEIHSGVYPLLDMQQIATNARPFQGDPHDSIALTVLAEVRSLYSERKPQEALMAAGTLVLGREPCKSYSGWGVLTPDGPEEDQVTNGRIVVSRISQEHGILSFENGGLDRALPLWVGQNVRIWPNHACIAGAGFNWYFIVDSSSESPNRVIDIWVRWRGW</sequence>
<dbReference type="InterPro" id="IPR051466">
    <property type="entry name" value="D-amino_acid_metab_enzyme"/>
</dbReference>
<reference evidence="5" key="1">
    <citation type="journal article" date="2014" name="BMC Genomics">
        <title>Genome characteristics reveal the impact of lichenization on lichen-forming fungus Endocarpon pusillum Hedwig (Verrucariales, Ascomycota).</title>
        <authorList>
            <person name="Wang Y.-Y."/>
            <person name="Liu B."/>
            <person name="Zhang X.-Y."/>
            <person name="Zhou Q.-M."/>
            <person name="Zhang T."/>
            <person name="Li H."/>
            <person name="Yu Y.-F."/>
            <person name="Zhang X.-L."/>
            <person name="Hao X.-Y."/>
            <person name="Wang M."/>
            <person name="Wang L."/>
            <person name="Wei J.-C."/>
        </authorList>
    </citation>
    <scope>NUCLEOTIDE SEQUENCE [LARGE SCALE GENOMIC DNA]</scope>
    <source>
        <strain evidence="5">Z07020 / HMAS-L-300199</strain>
    </source>
</reference>
<keyword evidence="5" id="KW-1185">Reference proteome</keyword>
<dbReference type="InterPro" id="IPR042208">
    <property type="entry name" value="D-ser_dehydrat-like_sf"/>
</dbReference>
<dbReference type="Proteomes" id="UP000019373">
    <property type="component" value="Unassembled WGS sequence"/>
</dbReference>
<dbReference type="SMART" id="SM01119">
    <property type="entry name" value="D-ser_dehydrat"/>
    <property type="match status" value="1"/>
</dbReference>
<dbReference type="Pfam" id="PF01168">
    <property type="entry name" value="Ala_racemase_N"/>
    <property type="match status" value="1"/>
</dbReference>
<protein>
    <recommendedName>
        <fullName evidence="3">D-serine dehydratase-like domain-containing protein</fullName>
    </recommendedName>
</protein>
<accession>U1HKI4</accession>
<evidence type="ECO:0000313" key="4">
    <source>
        <dbReference type="EMBL" id="ERF69464.1"/>
    </source>
</evidence>
<evidence type="ECO:0000313" key="5">
    <source>
        <dbReference type="Proteomes" id="UP000019373"/>
    </source>
</evidence>
<dbReference type="PANTHER" id="PTHR28004:SF2">
    <property type="entry name" value="D-SERINE DEHYDRATASE"/>
    <property type="match status" value="1"/>
</dbReference>
<dbReference type="Gene3D" id="2.40.37.20">
    <property type="entry name" value="D-serine dehydratase-like domain"/>
    <property type="match status" value="1"/>
</dbReference>
<dbReference type="PANTHER" id="PTHR28004">
    <property type="entry name" value="ZGC:162816-RELATED"/>
    <property type="match status" value="1"/>
</dbReference>
<dbReference type="EMBL" id="KE721405">
    <property type="protein sequence ID" value="ERF69464.1"/>
    <property type="molecule type" value="Genomic_DNA"/>
</dbReference>
<dbReference type="GeneID" id="19242164"/>
<evidence type="ECO:0000256" key="1">
    <source>
        <dbReference type="ARBA" id="ARBA00005323"/>
    </source>
</evidence>
<dbReference type="InterPro" id="IPR029066">
    <property type="entry name" value="PLP-binding_barrel"/>
</dbReference>
<keyword evidence="2" id="KW-0456">Lyase</keyword>
<feature type="domain" description="D-serine dehydratase-like" evidence="3">
    <location>
        <begin position="318"/>
        <end position="427"/>
    </location>
</feature>
<dbReference type="AlphaFoldDB" id="U1HKI4"/>
<dbReference type="GO" id="GO:0036088">
    <property type="term" value="P:D-serine catabolic process"/>
    <property type="evidence" value="ECO:0007669"/>
    <property type="project" value="TreeGrafter"/>
</dbReference>
<dbReference type="InterPro" id="IPR001608">
    <property type="entry name" value="Ala_racemase_N"/>
</dbReference>
<comment type="similarity">
    <text evidence="1">Belongs to the DSD1 family.</text>
</comment>
<dbReference type="eggNOG" id="ENOG502QRZ0">
    <property type="taxonomic scope" value="Eukaryota"/>
</dbReference>
<dbReference type="HOGENOM" id="CLU_031639_0_0_1"/>
<gene>
    <name evidence="4" type="ORF">EPUS_07279</name>
</gene>
<dbReference type="InterPro" id="IPR026956">
    <property type="entry name" value="D-ser_dehydrat-like_dom"/>
</dbReference>
<dbReference type="SUPFAM" id="SSF51419">
    <property type="entry name" value="PLP-binding barrel"/>
    <property type="match status" value="1"/>
</dbReference>
<dbReference type="OrthoDB" id="20198at2759"/>
<proteinExistence type="inferred from homology"/>
<dbReference type="Pfam" id="PF14031">
    <property type="entry name" value="D-ser_dehydrat"/>
    <property type="match status" value="1"/>
</dbReference>
<dbReference type="OMA" id="WVRASGW"/>